<proteinExistence type="predicted"/>
<comment type="caution">
    <text evidence="1">The sequence shown here is derived from an EMBL/GenBank/DDBJ whole genome shotgun (WGS) entry which is preliminary data.</text>
</comment>
<gene>
    <name evidence="1" type="ORF">FCIRC_13702</name>
</gene>
<dbReference type="AlphaFoldDB" id="A0A8H5SSX8"/>
<dbReference type="EMBL" id="JAAQPE010000762">
    <property type="protein sequence ID" value="KAF5656324.1"/>
    <property type="molecule type" value="Genomic_DNA"/>
</dbReference>
<accession>A0A8H5SSX8</accession>
<dbReference type="SUPFAM" id="SSF52540">
    <property type="entry name" value="P-loop containing nucleoside triphosphate hydrolases"/>
    <property type="match status" value="1"/>
</dbReference>
<sequence length="230" mass="25543">MFFSMAVISATAGSGKSHITAVIASILGLSESHSQCIISAPSNIACDNIKERISDIAQLLAGSPRIPMSVRGFALHQEPRKLMSLLRGHPVKVDDELDPSPWKFHHSLCWWTARALGFELEGVERLDVDRENEDLCKIYTKLQGLADASPTCPPDDDSSDCSDPEVKITIKKTFEEFTDLAQIACKTMTFTEYEERQKAQGKKLALRNDISRLMRDVVRCANFVTVTPAM</sequence>
<evidence type="ECO:0000313" key="2">
    <source>
        <dbReference type="Proteomes" id="UP000572754"/>
    </source>
</evidence>
<protein>
    <recommendedName>
        <fullName evidence="3">DNA2/NAM7 helicase helicase domain-containing protein</fullName>
    </recommendedName>
</protein>
<reference evidence="1 2" key="2">
    <citation type="submission" date="2020-05" db="EMBL/GenBank/DDBJ databases">
        <title>Identification and distribution of gene clusters putatively required for synthesis of sphingolipid metabolism inhibitors in phylogenetically diverse species of the filamentous fungus Fusarium.</title>
        <authorList>
            <person name="Kim H.-S."/>
            <person name="Busman M."/>
            <person name="Brown D.W."/>
            <person name="Divon H."/>
            <person name="Uhlig S."/>
            <person name="Proctor R.H."/>
        </authorList>
    </citation>
    <scope>NUCLEOTIDE SEQUENCE [LARGE SCALE GENOMIC DNA]</scope>
    <source>
        <strain evidence="1 2">NRRL 25331</strain>
    </source>
</reference>
<feature type="non-terminal residue" evidence="1">
    <location>
        <position position="1"/>
    </location>
</feature>
<name>A0A8H5SSX8_FUSCI</name>
<dbReference type="Proteomes" id="UP000572754">
    <property type="component" value="Unassembled WGS sequence"/>
</dbReference>
<reference evidence="2" key="1">
    <citation type="journal article" date="2020" name="BMC Genomics">
        <title>Correction to: Identification and distribution of gene clusters required for synthesis of sphingolipid metabolism inhibitors in diverse species of the filamentous fungus Fusarium.</title>
        <authorList>
            <person name="Kim H.S."/>
            <person name="Lohmar J.M."/>
            <person name="Busman M."/>
            <person name="Brown D.W."/>
            <person name="Naumann T.A."/>
            <person name="Divon H.H."/>
            <person name="Lysoe E."/>
            <person name="Uhlig S."/>
            <person name="Proctor R.H."/>
        </authorList>
    </citation>
    <scope>NUCLEOTIDE SEQUENCE [LARGE SCALE GENOMIC DNA]</scope>
    <source>
        <strain evidence="2">NRRL 25331</strain>
    </source>
</reference>
<keyword evidence="2" id="KW-1185">Reference proteome</keyword>
<evidence type="ECO:0008006" key="3">
    <source>
        <dbReference type="Google" id="ProtNLM"/>
    </source>
</evidence>
<organism evidence="1 2">
    <name type="scientific">Fusarium circinatum</name>
    <name type="common">Pitch canker fungus</name>
    <name type="synonym">Gibberella circinata</name>
    <dbReference type="NCBI Taxonomy" id="48490"/>
    <lineage>
        <taxon>Eukaryota</taxon>
        <taxon>Fungi</taxon>
        <taxon>Dikarya</taxon>
        <taxon>Ascomycota</taxon>
        <taxon>Pezizomycotina</taxon>
        <taxon>Sordariomycetes</taxon>
        <taxon>Hypocreomycetidae</taxon>
        <taxon>Hypocreales</taxon>
        <taxon>Nectriaceae</taxon>
        <taxon>Fusarium</taxon>
        <taxon>Fusarium fujikuroi species complex</taxon>
    </lineage>
</organism>
<dbReference type="InterPro" id="IPR027417">
    <property type="entry name" value="P-loop_NTPase"/>
</dbReference>
<evidence type="ECO:0000313" key="1">
    <source>
        <dbReference type="EMBL" id="KAF5656324.1"/>
    </source>
</evidence>
<dbReference type="Gene3D" id="3.40.50.300">
    <property type="entry name" value="P-loop containing nucleotide triphosphate hydrolases"/>
    <property type="match status" value="1"/>
</dbReference>